<reference evidence="3" key="1">
    <citation type="submission" date="2019-12" db="UniProtKB">
        <authorList>
            <consortium name="WormBaseParasite"/>
        </authorList>
    </citation>
    <scope>IDENTIFICATION</scope>
</reference>
<evidence type="ECO:0000256" key="1">
    <source>
        <dbReference type="SAM" id="MobiDB-lite"/>
    </source>
</evidence>
<feature type="region of interest" description="Disordered" evidence="1">
    <location>
        <begin position="228"/>
        <end position="249"/>
    </location>
</feature>
<sequence length="282" mass="31404">MAQRTGSPSKGKGGAAPGVVVPRAVVSPDVFDGTGSMRDWFESFVACAYLNGWSDEEKLKWLKVRLGGQALRAFLCFSDEESKSYQMAKVKLTARFDPPEHAPLHRLEFDAHGRSNSETWQSYAGVLRCIAERAFPDFSPEVRDFLALQRYLKEIKDRDVAVGVRRAEPKSLDAAVRETLVQENILRATRSAHVIGHMTHDDTSATAAQLAEFMNDVTERLAKLESAVERRNSETVTGPNGGSLPAQSNQMRRTRIQCWLCGGWGHRRSNCTNSSRPRRPGN</sequence>
<dbReference type="GO" id="GO:0003676">
    <property type="term" value="F:nucleic acid binding"/>
    <property type="evidence" value="ECO:0007669"/>
    <property type="project" value="InterPro"/>
</dbReference>
<organism evidence="2 3">
    <name type="scientific">Trichuris muris</name>
    <name type="common">Mouse whipworm</name>
    <dbReference type="NCBI Taxonomy" id="70415"/>
    <lineage>
        <taxon>Eukaryota</taxon>
        <taxon>Metazoa</taxon>
        <taxon>Ecdysozoa</taxon>
        <taxon>Nematoda</taxon>
        <taxon>Enoplea</taxon>
        <taxon>Dorylaimia</taxon>
        <taxon>Trichinellida</taxon>
        <taxon>Trichuridae</taxon>
        <taxon>Trichuris</taxon>
    </lineage>
</organism>
<accession>A0A5S6QGW8</accession>
<evidence type="ECO:0000313" key="3">
    <source>
        <dbReference type="WBParaSite" id="TMUE_2000006087.1"/>
    </source>
</evidence>
<evidence type="ECO:0000313" key="2">
    <source>
        <dbReference type="Proteomes" id="UP000046395"/>
    </source>
</evidence>
<keyword evidence="2" id="KW-1185">Reference proteome</keyword>
<dbReference type="GO" id="GO:0008270">
    <property type="term" value="F:zinc ion binding"/>
    <property type="evidence" value="ECO:0007669"/>
    <property type="project" value="InterPro"/>
</dbReference>
<dbReference type="WBParaSite" id="TMUE_2000006087.1">
    <property type="protein sequence ID" value="TMUE_2000006087.1"/>
    <property type="gene ID" value="WBGene00299467"/>
</dbReference>
<proteinExistence type="predicted"/>
<dbReference type="PANTHER" id="PTHR19963:SF30">
    <property type="entry name" value="ENDONUCLEASE_EXONUCLEASE_PHOSPHATASE DOMAIN-CONTAINING PROTEIN"/>
    <property type="match status" value="1"/>
</dbReference>
<dbReference type="Proteomes" id="UP000046395">
    <property type="component" value="Unassembled WGS sequence"/>
</dbReference>
<dbReference type="PANTHER" id="PTHR19963">
    <property type="entry name" value="CCHC-TYPE DOMAIN-CONTAINING PROTEIN"/>
    <property type="match status" value="1"/>
</dbReference>
<dbReference type="InterPro" id="IPR036875">
    <property type="entry name" value="Znf_CCHC_sf"/>
</dbReference>
<dbReference type="AlphaFoldDB" id="A0A5S6QGW8"/>
<name>A0A5S6QGW8_TRIMR</name>
<dbReference type="SUPFAM" id="SSF57756">
    <property type="entry name" value="Retrovirus zinc finger-like domains"/>
    <property type="match status" value="1"/>
</dbReference>
<protein>
    <submittedName>
        <fullName evidence="3">CCHC-type domain-containing protein</fullName>
    </submittedName>
</protein>